<dbReference type="GeneID" id="72759372"/>
<organism evidence="1 2">
    <name type="scientific">Priestia endophytica</name>
    <dbReference type="NCBI Taxonomy" id="135735"/>
    <lineage>
        <taxon>Bacteria</taxon>
        <taxon>Bacillati</taxon>
        <taxon>Bacillota</taxon>
        <taxon>Bacilli</taxon>
        <taxon>Bacillales</taxon>
        <taxon>Bacillaceae</taxon>
        <taxon>Priestia</taxon>
    </lineage>
</organism>
<proteinExistence type="predicted"/>
<dbReference type="RefSeq" id="WP_113713865.1">
    <property type="nucleotide sequence ID" value="NZ_LVYK01000058.1"/>
</dbReference>
<dbReference type="EMBL" id="LVYK01000058">
    <property type="protein sequence ID" value="RAS72739.1"/>
    <property type="molecule type" value="Genomic_DNA"/>
</dbReference>
<gene>
    <name evidence="1" type="ORF">A3864_21590</name>
</gene>
<comment type="caution">
    <text evidence="1">The sequence shown here is derived from an EMBL/GenBank/DDBJ whole genome shotgun (WGS) entry which is preliminary data.</text>
</comment>
<accession>A0AAX1Q2R9</accession>
<reference evidence="1 2" key="1">
    <citation type="submission" date="2016-03" db="EMBL/GenBank/DDBJ databases">
        <title>Comparison of Bacillus endophyticus and B. anthracis characteristics using whole genome sequence analysis and microbiological techniques.</title>
        <authorList>
            <person name="Lekota K.E."/>
            <person name="Mafofo J."/>
            <person name="Rees J."/>
            <person name="Muchadeyi F.C."/>
            <person name="Madoroba E."/>
            <person name="Van Heerden H."/>
        </authorList>
    </citation>
    <scope>NUCLEOTIDE SEQUENCE [LARGE SCALE GENOMIC DNA]</scope>
    <source>
        <strain evidence="1 2">3631_10C</strain>
    </source>
</reference>
<protein>
    <submittedName>
        <fullName evidence="1">Uncharacterized protein</fullName>
    </submittedName>
</protein>
<evidence type="ECO:0000313" key="2">
    <source>
        <dbReference type="Proteomes" id="UP000250174"/>
    </source>
</evidence>
<dbReference type="Proteomes" id="UP000250174">
    <property type="component" value="Unassembled WGS sequence"/>
</dbReference>
<evidence type="ECO:0000313" key="1">
    <source>
        <dbReference type="EMBL" id="RAS72739.1"/>
    </source>
</evidence>
<dbReference type="AlphaFoldDB" id="A0AAX1Q2R9"/>
<name>A0AAX1Q2R9_9BACI</name>
<sequence length="121" mass="13178">MPKFTTGPIENTGTPSIEVLLKSLNNSSANTATVQARVFSLNGVKTLLFESGPLTLAPQSSIVIKRVDLSDVLQYEVQFEHNLTGASKNKVQFSSWGFDLNGASNPSQRIVHAELSKFKLK</sequence>